<keyword evidence="2" id="KW-0472">Membrane</keyword>
<feature type="transmembrane region" description="Helical" evidence="2">
    <location>
        <begin position="127"/>
        <end position="149"/>
    </location>
</feature>
<gene>
    <name evidence="4" type="ORF">GBA63_15695</name>
</gene>
<dbReference type="AlphaFoldDB" id="A0A6G8QBQ3"/>
<proteinExistence type="predicted"/>
<dbReference type="Proteomes" id="UP000501452">
    <property type="component" value="Chromosome"/>
</dbReference>
<sequence>MARDQDEAGRPPGPDRGAVVPGGEHHGLRARLVERFGGRVGEAIYAFFACGLALAISGLAAYLAKQPLLFPSLGPTALLFFERPMAATSSPRNALIGHAVAILAGFLSLGLFGLLDNPSILVEDATPARIGAGAFSVALTGAVLLLLSASHPPTGATTLIVSLGFLQTPSEMAALMAGVVVLTAVGWPINRAAGVPVPAWGVKQ</sequence>
<accession>A0A6G8QBQ3</accession>
<reference evidence="4 5" key="1">
    <citation type="submission" date="2019-10" db="EMBL/GenBank/DDBJ databases">
        <title>Rubrobacter sp nov SCSIO 52090 isolated from a deep-sea sediment in the South China Sea.</title>
        <authorList>
            <person name="Chen R.W."/>
        </authorList>
    </citation>
    <scope>NUCLEOTIDE SEQUENCE [LARGE SCALE GENOMIC DNA]</scope>
    <source>
        <strain evidence="4 5">SCSIO 52909</strain>
    </source>
</reference>
<feature type="transmembrane region" description="Helical" evidence="2">
    <location>
        <begin position="172"/>
        <end position="189"/>
    </location>
</feature>
<keyword evidence="2" id="KW-0812">Transmembrane</keyword>
<name>A0A6G8QBQ3_9ACTN</name>
<feature type="domain" description="HPP transmembrane region" evidence="3">
    <location>
        <begin position="40"/>
        <end position="192"/>
    </location>
</feature>
<protein>
    <submittedName>
        <fullName evidence="4">HPP family protein</fullName>
    </submittedName>
</protein>
<feature type="transmembrane region" description="Helical" evidence="2">
    <location>
        <begin position="95"/>
        <end position="115"/>
    </location>
</feature>
<organism evidence="4 5">
    <name type="scientific">Rubrobacter tropicus</name>
    <dbReference type="NCBI Taxonomy" id="2653851"/>
    <lineage>
        <taxon>Bacteria</taxon>
        <taxon>Bacillati</taxon>
        <taxon>Actinomycetota</taxon>
        <taxon>Rubrobacteria</taxon>
        <taxon>Rubrobacterales</taxon>
        <taxon>Rubrobacteraceae</taxon>
        <taxon>Rubrobacter</taxon>
    </lineage>
</organism>
<evidence type="ECO:0000313" key="5">
    <source>
        <dbReference type="Proteomes" id="UP000501452"/>
    </source>
</evidence>
<evidence type="ECO:0000313" key="4">
    <source>
        <dbReference type="EMBL" id="QIN83925.1"/>
    </source>
</evidence>
<evidence type="ECO:0000256" key="1">
    <source>
        <dbReference type="SAM" id="MobiDB-lite"/>
    </source>
</evidence>
<dbReference type="Pfam" id="PF04982">
    <property type="entry name" value="TM_HPP"/>
    <property type="match status" value="1"/>
</dbReference>
<dbReference type="InterPro" id="IPR058581">
    <property type="entry name" value="TM_HPP"/>
</dbReference>
<evidence type="ECO:0000259" key="3">
    <source>
        <dbReference type="Pfam" id="PF04982"/>
    </source>
</evidence>
<feature type="transmembrane region" description="Helical" evidence="2">
    <location>
        <begin position="44"/>
        <end position="64"/>
    </location>
</feature>
<dbReference type="KEGG" id="rub:GBA63_15695"/>
<dbReference type="EMBL" id="CP045119">
    <property type="protein sequence ID" value="QIN83925.1"/>
    <property type="molecule type" value="Genomic_DNA"/>
</dbReference>
<keyword evidence="2" id="KW-1133">Transmembrane helix</keyword>
<feature type="region of interest" description="Disordered" evidence="1">
    <location>
        <begin position="1"/>
        <end position="23"/>
    </location>
</feature>
<keyword evidence="5" id="KW-1185">Reference proteome</keyword>
<evidence type="ECO:0000256" key="2">
    <source>
        <dbReference type="SAM" id="Phobius"/>
    </source>
</evidence>